<dbReference type="Pfam" id="PF20231">
    <property type="entry name" value="DUF6589"/>
    <property type="match status" value="1"/>
</dbReference>
<feature type="region of interest" description="Disordered" evidence="1">
    <location>
        <begin position="1"/>
        <end position="127"/>
    </location>
</feature>
<sequence>MTSPQRSRTTQYHSLFPDSDSDRSEWDMVPGDYHDYYWDDDDQYMQEQEEQLPENAHRGSPWDGSSTGHTLSAASSLSSVTSTTNQGQSEAGDFELQTDSMNESQGPGASEMDIQPRSDCDELSSDLPESGLSQRCQAVLLVLRCLRKYRMSVFDFLDALSWGDQDCVTHPSVKIARRMFLQNRNLASLLTRWRKPPRSPGSTKPRAKGASDTINHFARGCVTEMIQDELCKSDVVMRPKSVDLCREELTGLDLEKIERRLRGQAPTTWEMLETLMASPDGRERSMYHSVEQQIILIISIILYARSNRCNALQRILGIYFKYKGKMTAKACDTLHALGITMSSKWITNAMEKMSKDSMLTVQRLFPTVPSVLSWDNVYMTFRVFAPRVEKKSSTGCGTASMIFFKRDAPMQPMMMNKQLQRQRTWGMNNPLTAMEIFDLAARGSADIQRWMSYHVLDVLLQAAEFDRRTYTHRNHPLLQPPPSVELLPCGKEHITEQFMLGTLKTPEASYEDNDKVLHELLGQLGIRSKAQWHALGVQRILYVVGDQLTVDRVRSLQRFRCQDLNATDRMDYVLPIWGWLHYEMAIAKSLHKQYFGTASGFGFKHAFSLLERKGLDVTSTQGPFHDNFEQALYDILIARVRASWLEIAGVEKLESLREKTPEALVEMAAKIVRTYASARRLDELWDMGDSKDQLLYHTVMFNQDLLLYVVLNQAIKRGDVGMMEHMLPYMLFRFIGGRNSHYSGETLEMLQGLHKEWPPEVRDFVKHHYRAMEGGINAIKVTHRPQGPNADWDYMEILHPAIPLIEACAHDVEQAFCTWMRYGRHSSPEDEKGILILQRAYTSSRIYTETQGRRMRAEEDVPRNYIEEGAKKLAGVLRRWDDGRRFECRQTNVYSIE</sequence>
<accession>A0A1Y2I980</accession>
<dbReference type="STRING" id="1353009.A0A1Y2I980"/>
<evidence type="ECO:0000256" key="1">
    <source>
        <dbReference type="SAM" id="MobiDB-lite"/>
    </source>
</evidence>
<keyword evidence="4" id="KW-1185">Reference proteome</keyword>
<organism evidence="3 4">
    <name type="scientific">Trametes coccinea (strain BRFM310)</name>
    <name type="common">Pycnoporus coccineus</name>
    <dbReference type="NCBI Taxonomy" id="1353009"/>
    <lineage>
        <taxon>Eukaryota</taxon>
        <taxon>Fungi</taxon>
        <taxon>Dikarya</taxon>
        <taxon>Basidiomycota</taxon>
        <taxon>Agaricomycotina</taxon>
        <taxon>Agaricomycetes</taxon>
        <taxon>Polyporales</taxon>
        <taxon>Polyporaceae</taxon>
        <taxon>Trametes</taxon>
    </lineage>
</organism>
<dbReference type="Proteomes" id="UP000193067">
    <property type="component" value="Unassembled WGS sequence"/>
</dbReference>
<gene>
    <name evidence="3" type="ORF">PYCCODRAFT_1472038</name>
</gene>
<feature type="compositionally biased region" description="Polar residues" evidence="1">
    <location>
        <begin position="1"/>
        <end position="13"/>
    </location>
</feature>
<feature type="compositionally biased region" description="Acidic residues" evidence="1">
    <location>
        <begin position="38"/>
        <end position="52"/>
    </location>
</feature>
<dbReference type="InterPro" id="IPR046496">
    <property type="entry name" value="DUF6589"/>
</dbReference>
<feature type="compositionally biased region" description="Basic and acidic residues" evidence="1">
    <location>
        <begin position="20"/>
        <end position="37"/>
    </location>
</feature>
<feature type="compositionally biased region" description="Low complexity" evidence="1">
    <location>
        <begin position="64"/>
        <end position="84"/>
    </location>
</feature>
<feature type="compositionally biased region" description="Polar residues" evidence="1">
    <location>
        <begin position="97"/>
        <end position="107"/>
    </location>
</feature>
<proteinExistence type="predicted"/>
<protein>
    <recommendedName>
        <fullName evidence="2">DUF6589 domain-containing protein</fullName>
    </recommendedName>
</protein>
<evidence type="ECO:0000313" key="3">
    <source>
        <dbReference type="EMBL" id="OSC97243.1"/>
    </source>
</evidence>
<feature type="domain" description="DUF6589" evidence="2">
    <location>
        <begin position="428"/>
        <end position="825"/>
    </location>
</feature>
<dbReference type="OrthoDB" id="2801472at2759"/>
<dbReference type="EMBL" id="KZ084155">
    <property type="protein sequence ID" value="OSC97243.1"/>
    <property type="molecule type" value="Genomic_DNA"/>
</dbReference>
<evidence type="ECO:0000259" key="2">
    <source>
        <dbReference type="Pfam" id="PF20231"/>
    </source>
</evidence>
<dbReference type="AlphaFoldDB" id="A0A1Y2I980"/>
<name>A0A1Y2I980_TRAC3</name>
<evidence type="ECO:0000313" key="4">
    <source>
        <dbReference type="Proteomes" id="UP000193067"/>
    </source>
</evidence>
<reference evidence="3 4" key="1">
    <citation type="journal article" date="2015" name="Biotechnol. Biofuels">
        <title>Enhanced degradation of softwood versus hardwood by the white-rot fungus Pycnoporus coccineus.</title>
        <authorList>
            <person name="Couturier M."/>
            <person name="Navarro D."/>
            <person name="Chevret D."/>
            <person name="Henrissat B."/>
            <person name="Piumi F."/>
            <person name="Ruiz-Duenas F.J."/>
            <person name="Martinez A.T."/>
            <person name="Grigoriev I.V."/>
            <person name="Riley R."/>
            <person name="Lipzen A."/>
            <person name="Berrin J.G."/>
            <person name="Master E.R."/>
            <person name="Rosso M.N."/>
        </authorList>
    </citation>
    <scope>NUCLEOTIDE SEQUENCE [LARGE SCALE GENOMIC DNA]</scope>
    <source>
        <strain evidence="3 4">BRFM310</strain>
    </source>
</reference>